<evidence type="ECO:0000313" key="11">
    <source>
        <dbReference type="Proteomes" id="UP000468327"/>
    </source>
</evidence>
<gene>
    <name evidence="8" type="ORF">DMP12_08570</name>
    <name evidence="6" type="ORF">GKG38_05705</name>
    <name evidence="7" type="ORF">GO738_09410</name>
</gene>
<evidence type="ECO:0000313" key="7">
    <source>
        <dbReference type="EMBL" id="MVN15554.1"/>
    </source>
</evidence>
<dbReference type="PROSITE" id="PS51379">
    <property type="entry name" value="4FE4S_FER_2"/>
    <property type="match status" value="3"/>
</dbReference>
<evidence type="ECO:0000313" key="9">
    <source>
        <dbReference type="Proteomes" id="UP000285258"/>
    </source>
</evidence>
<dbReference type="PROSITE" id="PS00198">
    <property type="entry name" value="4FE4S_FER_1"/>
    <property type="match status" value="1"/>
</dbReference>
<reference evidence="7 11" key="5">
    <citation type="submission" date="2019-11" db="EMBL/GenBank/DDBJ databases">
        <title>Whole genome shotgun sequencing (WGS) data from Adlercreutzia equolifaciens ResAG-91, Eggerthella lenta MRI-F36, MRI-F37, MRI-F40, ResAG-49, ResAG-88, ResAG-121, ResAG-145, and Gordonibacter sp. ResAG-5, ResAG-26, ResAG-43, ResAG-50, ResAG-59.</title>
        <authorList>
            <person name="Stoll D.A."/>
            <person name="Danylec N."/>
            <person name="Franz C.M.A.P."/>
            <person name="Huch M."/>
        </authorList>
    </citation>
    <scope>NUCLEOTIDE SEQUENCE [LARGE SCALE GENOMIC DNA]</scope>
    <source>
        <strain evidence="7 11">ResAG-59</strain>
    </source>
</reference>
<dbReference type="InterPro" id="IPR017900">
    <property type="entry name" value="4Fe4S_Fe_S_CS"/>
</dbReference>
<proteinExistence type="predicted"/>
<name>A0A1Y4FU71_9ACTN</name>
<dbReference type="InterPro" id="IPR017896">
    <property type="entry name" value="4Fe4S_Fe-S-bd"/>
</dbReference>
<dbReference type="InterPro" id="IPR050954">
    <property type="entry name" value="ET_IronSulfur_Cluster-Binding"/>
</dbReference>
<evidence type="ECO:0000259" key="5">
    <source>
        <dbReference type="PROSITE" id="PS51379"/>
    </source>
</evidence>
<evidence type="ECO:0000256" key="4">
    <source>
        <dbReference type="ARBA" id="ARBA00023014"/>
    </source>
</evidence>
<evidence type="ECO:0000256" key="1">
    <source>
        <dbReference type="ARBA" id="ARBA00022485"/>
    </source>
</evidence>
<keyword evidence="2" id="KW-0479">Metal-binding</keyword>
<keyword evidence="11" id="KW-1185">Reference proteome</keyword>
<dbReference type="Pfam" id="PF13247">
    <property type="entry name" value="Fer4_11"/>
    <property type="match status" value="1"/>
</dbReference>
<dbReference type="PANTHER" id="PTHR43177">
    <property type="entry name" value="PROTEIN NRFC"/>
    <property type="match status" value="1"/>
</dbReference>
<accession>A0A1Y4FU71</accession>
<dbReference type="EMBL" id="WKZA01000017">
    <property type="protein sequence ID" value="MSA94561.1"/>
    <property type="molecule type" value="Genomic_DNA"/>
</dbReference>
<feature type="domain" description="4Fe-4S ferredoxin-type" evidence="5">
    <location>
        <begin position="4"/>
        <end position="34"/>
    </location>
</feature>
<dbReference type="PANTHER" id="PTHR43177:SF3">
    <property type="entry name" value="PROTEIN NRFC HOMOLOG"/>
    <property type="match status" value="1"/>
</dbReference>
<protein>
    <submittedName>
        <fullName evidence="8">4Fe-4S dicluster domain-containing protein</fullName>
    </submittedName>
</protein>
<dbReference type="GO" id="GO:0046872">
    <property type="term" value="F:metal ion binding"/>
    <property type="evidence" value="ECO:0007669"/>
    <property type="project" value="UniProtKB-KW"/>
</dbReference>
<dbReference type="EMBL" id="WPOC01000014">
    <property type="protein sequence ID" value="MVN15554.1"/>
    <property type="molecule type" value="Genomic_DNA"/>
</dbReference>
<reference evidence="6 10" key="4">
    <citation type="journal article" date="2019" name="Nat. Med.">
        <title>A library of human gut bacterial isolates paired with longitudinal multiomics data enables mechanistic microbiome research.</title>
        <authorList>
            <person name="Poyet M."/>
            <person name="Groussin M."/>
            <person name="Gibbons S.M."/>
            <person name="Avila-Pacheco J."/>
            <person name="Jiang X."/>
            <person name="Kearney S.M."/>
            <person name="Perrotta A.R."/>
            <person name="Berdy B."/>
            <person name="Zhao S."/>
            <person name="Lieberman T.D."/>
            <person name="Swanson P.K."/>
            <person name="Smith M."/>
            <person name="Roesemann S."/>
            <person name="Alexander J.E."/>
            <person name="Rich S.A."/>
            <person name="Livny J."/>
            <person name="Vlamakis H."/>
            <person name="Clish C."/>
            <person name="Bullock K."/>
            <person name="Deik A."/>
            <person name="Scott J."/>
            <person name="Pierce K.A."/>
            <person name="Xavier R.J."/>
            <person name="Alm E.J."/>
        </authorList>
    </citation>
    <scope>NUCLEOTIDE SEQUENCE [LARGE SCALE GENOMIC DNA]</scope>
    <source>
        <strain evidence="6 10">BIOML-A1</strain>
    </source>
</reference>
<evidence type="ECO:0000256" key="2">
    <source>
        <dbReference type="ARBA" id="ARBA00022723"/>
    </source>
</evidence>
<comment type="caution">
    <text evidence="8">The sequence shown here is derived from an EMBL/GenBank/DDBJ whole genome shotgun (WGS) entry which is preliminary data.</text>
</comment>
<dbReference type="RefSeq" id="WP_041239379.1">
    <property type="nucleotide sequence ID" value="NZ_BAABZN010000001.1"/>
</dbReference>
<reference evidence="8" key="2">
    <citation type="journal article" date="2019" name="Int. J. Syst. Evol. Microbiol.">
        <title>Gordonibacter faecihominis is a later heterotypic synonym of Gordonibacter urolithinfaciens.</title>
        <authorList>
            <person name="Danylec N."/>
            <person name="Stoll D.A."/>
            <person name="Huch M."/>
        </authorList>
    </citation>
    <scope>NUCLEOTIDE SEQUENCE</scope>
    <source>
        <strain evidence="8">DSM 27213</strain>
    </source>
</reference>
<dbReference type="Proteomes" id="UP000468327">
    <property type="component" value="Unassembled WGS sequence"/>
</dbReference>
<keyword evidence="1" id="KW-0004">4Fe-4S</keyword>
<sequence>MTRYVMVIDQRRCIGCHSCTVACRTWNKLPLDIVYNPVVTEGAQGTWPNVHKSWQPLLCMHCENPECVPCCPSGASQQDEDGTVWVDPKKCLSCKVCVNACPYGMRDASHLEDRMHRYVRKCTFCRDKRQLDPSAQPYCVLTCHQKARIFGDLDDPNSEVSKLIGSVKTERLFEEFGTEPQIYYIPDLGGKA</sequence>
<evidence type="ECO:0000256" key="3">
    <source>
        <dbReference type="ARBA" id="ARBA00023004"/>
    </source>
</evidence>
<dbReference type="Proteomes" id="UP000462865">
    <property type="component" value="Unassembled WGS sequence"/>
</dbReference>
<keyword evidence="3" id="KW-0408">Iron</keyword>
<dbReference type="GO" id="GO:0051539">
    <property type="term" value="F:4 iron, 4 sulfur cluster binding"/>
    <property type="evidence" value="ECO:0007669"/>
    <property type="project" value="UniProtKB-KW"/>
</dbReference>
<reference evidence="8" key="3">
    <citation type="journal article" date="2019" name="Microbiol. Resour. Announc.">
        <title>Draft Genome Sequences of Type Strains of Gordonibacter faecihominis, Paraeggerthella hongkongensis, Parvibacter caecicola,Slackia equolifaciens, Slackia faecicanis, and Slackia isoflavoniconvertens.</title>
        <authorList>
            <person name="Danylec N."/>
            <person name="Stoll D.A."/>
            <person name="Dotsch A."/>
            <person name="Huch M."/>
        </authorList>
    </citation>
    <scope>NUCLEOTIDE SEQUENCE</scope>
    <source>
        <strain evidence="8">DSM 27213</strain>
    </source>
</reference>
<evidence type="ECO:0000313" key="10">
    <source>
        <dbReference type="Proteomes" id="UP000462865"/>
    </source>
</evidence>
<evidence type="ECO:0000313" key="8">
    <source>
        <dbReference type="EMBL" id="ROT89483.1"/>
    </source>
</evidence>
<dbReference type="EMBL" id="QIBW01000009">
    <property type="protein sequence ID" value="ROT89483.1"/>
    <property type="molecule type" value="Genomic_DNA"/>
</dbReference>
<dbReference type="Proteomes" id="UP000285258">
    <property type="component" value="Unassembled WGS sequence"/>
</dbReference>
<dbReference type="AlphaFoldDB" id="A0A1Y4FU71"/>
<feature type="domain" description="4Fe-4S ferredoxin-type" evidence="5">
    <location>
        <begin position="50"/>
        <end position="81"/>
    </location>
</feature>
<dbReference type="SUPFAM" id="SSF54862">
    <property type="entry name" value="4Fe-4S ferredoxins"/>
    <property type="match status" value="1"/>
</dbReference>
<dbReference type="GeneID" id="97354855"/>
<keyword evidence="4" id="KW-0411">Iron-sulfur</keyword>
<dbReference type="Pfam" id="PF12797">
    <property type="entry name" value="Fer4_2"/>
    <property type="match status" value="1"/>
</dbReference>
<organism evidence="8 9">
    <name type="scientific">Gordonibacter urolithinfaciens</name>
    <dbReference type="NCBI Taxonomy" id="1335613"/>
    <lineage>
        <taxon>Bacteria</taxon>
        <taxon>Bacillati</taxon>
        <taxon>Actinomycetota</taxon>
        <taxon>Coriobacteriia</taxon>
        <taxon>Eggerthellales</taxon>
        <taxon>Eggerthellaceae</taxon>
        <taxon>Gordonibacter</taxon>
    </lineage>
</organism>
<feature type="domain" description="4Fe-4S ferredoxin-type" evidence="5">
    <location>
        <begin position="82"/>
        <end position="111"/>
    </location>
</feature>
<dbReference type="Gene3D" id="3.30.70.20">
    <property type="match status" value="2"/>
</dbReference>
<dbReference type="CDD" id="cd10551">
    <property type="entry name" value="PsrB"/>
    <property type="match status" value="1"/>
</dbReference>
<reference evidence="9" key="1">
    <citation type="submission" date="2018-05" db="EMBL/GenBank/DDBJ databases">
        <title>Genome Sequencing of selected type strains of the family Eggerthellaceae.</title>
        <authorList>
            <person name="Danylec N."/>
            <person name="Stoll D.A."/>
            <person name="Doetsch A."/>
            <person name="Huch M."/>
        </authorList>
    </citation>
    <scope>NUCLEOTIDE SEQUENCE [LARGE SCALE GENOMIC DNA]</scope>
    <source>
        <strain evidence="9">DSM 27213</strain>
    </source>
</reference>
<evidence type="ECO:0000313" key="6">
    <source>
        <dbReference type="EMBL" id="MSA94561.1"/>
    </source>
</evidence>